<evidence type="ECO:0000313" key="1">
    <source>
        <dbReference type="EMBL" id="KAH3786999.1"/>
    </source>
</evidence>
<dbReference type="AlphaFoldDB" id="A0A9D4EU59"/>
<proteinExistence type="predicted"/>
<reference evidence="1" key="1">
    <citation type="journal article" date="2019" name="bioRxiv">
        <title>The Genome of the Zebra Mussel, Dreissena polymorpha: A Resource for Invasive Species Research.</title>
        <authorList>
            <person name="McCartney M.A."/>
            <person name="Auch B."/>
            <person name="Kono T."/>
            <person name="Mallez S."/>
            <person name="Zhang Y."/>
            <person name="Obille A."/>
            <person name="Becker A."/>
            <person name="Abrahante J.E."/>
            <person name="Garbe J."/>
            <person name="Badalamenti J.P."/>
            <person name="Herman A."/>
            <person name="Mangelson H."/>
            <person name="Liachko I."/>
            <person name="Sullivan S."/>
            <person name="Sone E.D."/>
            <person name="Koren S."/>
            <person name="Silverstein K.A.T."/>
            <person name="Beckman K.B."/>
            <person name="Gohl D.M."/>
        </authorList>
    </citation>
    <scope>NUCLEOTIDE SEQUENCE</scope>
    <source>
        <strain evidence="1">Duluth1</strain>
        <tissue evidence="1">Whole animal</tissue>
    </source>
</reference>
<gene>
    <name evidence="1" type="ORF">DPMN_165118</name>
</gene>
<name>A0A9D4EU59_DREPO</name>
<comment type="caution">
    <text evidence="1">The sequence shown here is derived from an EMBL/GenBank/DDBJ whole genome shotgun (WGS) entry which is preliminary data.</text>
</comment>
<evidence type="ECO:0000313" key="2">
    <source>
        <dbReference type="Proteomes" id="UP000828390"/>
    </source>
</evidence>
<reference evidence="1" key="2">
    <citation type="submission" date="2020-11" db="EMBL/GenBank/DDBJ databases">
        <authorList>
            <person name="McCartney M.A."/>
            <person name="Auch B."/>
            <person name="Kono T."/>
            <person name="Mallez S."/>
            <person name="Becker A."/>
            <person name="Gohl D.M."/>
            <person name="Silverstein K.A.T."/>
            <person name="Koren S."/>
            <person name="Bechman K.B."/>
            <person name="Herman A."/>
            <person name="Abrahante J.E."/>
            <person name="Garbe J."/>
        </authorList>
    </citation>
    <scope>NUCLEOTIDE SEQUENCE</scope>
    <source>
        <strain evidence="1">Duluth1</strain>
        <tissue evidence="1">Whole animal</tissue>
    </source>
</reference>
<dbReference type="Proteomes" id="UP000828390">
    <property type="component" value="Unassembled WGS sequence"/>
</dbReference>
<organism evidence="1 2">
    <name type="scientific">Dreissena polymorpha</name>
    <name type="common">Zebra mussel</name>
    <name type="synonym">Mytilus polymorpha</name>
    <dbReference type="NCBI Taxonomy" id="45954"/>
    <lineage>
        <taxon>Eukaryota</taxon>
        <taxon>Metazoa</taxon>
        <taxon>Spiralia</taxon>
        <taxon>Lophotrochozoa</taxon>
        <taxon>Mollusca</taxon>
        <taxon>Bivalvia</taxon>
        <taxon>Autobranchia</taxon>
        <taxon>Heteroconchia</taxon>
        <taxon>Euheterodonta</taxon>
        <taxon>Imparidentia</taxon>
        <taxon>Neoheterodontei</taxon>
        <taxon>Myida</taxon>
        <taxon>Dreissenoidea</taxon>
        <taxon>Dreissenidae</taxon>
        <taxon>Dreissena</taxon>
    </lineage>
</organism>
<sequence>MALDTKVLDGPTYYLSKVGLFIWKFLKLGTGHLYAEIRLDKKKFLIIKEIDEKILYASSRVIEAINLPSNSPVRQELPESLIDCSSGLLLAEAQGLTP</sequence>
<protein>
    <submittedName>
        <fullName evidence="1">Uncharacterized protein</fullName>
    </submittedName>
</protein>
<dbReference type="EMBL" id="JAIWYP010000008">
    <property type="protein sequence ID" value="KAH3786999.1"/>
    <property type="molecule type" value="Genomic_DNA"/>
</dbReference>
<accession>A0A9D4EU59</accession>
<keyword evidence="2" id="KW-1185">Reference proteome</keyword>